<reference evidence="3 4" key="1">
    <citation type="journal article" date="2016" name="Int. J. Syst. Evol. Microbiol.">
        <title>Polaribacter haliotis sp. nov., isolated from the gut of abalone Haliotis discus hannai.</title>
        <authorList>
            <person name="Kim Y.O."/>
            <person name="Park I.S."/>
            <person name="Park S."/>
            <person name="Nam B.H."/>
            <person name="Park J.M."/>
            <person name="Kim D.G."/>
            <person name="Yoon J.H."/>
        </authorList>
    </citation>
    <scope>NUCLEOTIDE SEQUENCE [LARGE SCALE GENOMIC DNA]</scope>
    <source>
        <strain evidence="3 4">KCTC 52418</strain>
    </source>
</reference>
<evidence type="ECO:0000259" key="2">
    <source>
        <dbReference type="PROSITE" id="PS51352"/>
    </source>
</evidence>
<feature type="domain" description="Thioredoxin" evidence="2">
    <location>
        <begin position="6"/>
        <end position="153"/>
    </location>
</feature>
<dbReference type="SUPFAM" id="SSF52833">
    <property type="entry name" value="Thioredoxin-like"/>
    <property type="match status" value="1"/>
</dbReference>
<name>A0A7L8AHB5_9FLAO</name>
<dbReference type="InterPro" id="IPR036249">
    <property type="entry name" value="Thioredoxin-like_sf"/>
</dbReference>
<dbReference type="Proteomes" id="UP000516764">
    <property type="component" value="Chromosome"/>
</dbReference>
<dbReference type="RefSeq" id="WP_088353456.1">
    <property type="nucleotide sequence ID" value="NZ_CP061813.1"/>
</dbReference>
<evidence type="ECO:0000313" key="3">
    <source>
        <dbReference type="EMBL" id="QOD61396.1"/>
    </source>
</evidence>
<sequence length="174" mass="19848">MFLKKILLSTIFIAFITSNSFSQKSTDEILKEAKIQANNEDKAIFIKFEASWCGWCHKMTKDMKAKETKIFFEDNYVIVPIVVKESAKNKKLENPGSTELLKKYNGDKAGLPFWVILDANMNVITNSYNDKNQNLGGPASPEEVNTFIKKLKKSAKNISENDIENIKKQFTLKN</sequence>
<dbReference type="AlphaFoldDB" id="A0A7L8AHB5"/>
<protein>
    <submittedName>
        <fullName evidence="3">Thioredoxin family protein</fullName>
    </submittedName>
</protein>
<dbReference type="PROSITE" id="PS51352">
    <property type="entry name" value="THIOREDOXIN_2"/>
    <property type="match status" value="1"/>
</dbReference>
<keyword evidence="4" id="KW-1185">Reference proteome</keyword>
<accession>A0A7L8AHB5</accession>
<dbReference type="EMBL" id="CP061813">
    <property type="protein sequence ID" value="QOD61396.1"/>
    <property type="molecule type" value="Genomic_DNA"/>
</dbReference>
<dbReference type="Pfam" id="PF13899">
    <property type="entry name" value="Thioredoxin_7"/>
    <property type="match status" value="1"/>
</dbReference>
<dbReference type="Gene3D" id="3.40.30.10">
    <property type="entry name" value="Glutaredoxin"/>
    <property type="match status" value="1"/>
</dbReference>
<dbReference type="PROSITE" id="PS00194">
    <property type="entry name" value="THIOREDOXIN_1"/>
    <property type="match status" value="1"/>
</dbReference>
<keyword evidence="1" id="KW-0676">Redox-active center</keyword>
<dbReference type="InterPro" id="IPR013766">
    <property type="entry name" value="Thioredoxin_domain"/>
</dbReference>
<gene>
    <name evidence="3" type="ORF">H9I45_02805</name>
</gene>
<dbReference type="OrthoDB" id="120730at2"/>
<dbReference type="InterPro" id="IPR017937">
    <property type="entry name" value="Thioredoxin_CS"/>
</dbReference>
<organism evidence="3 4">
    <name type="scientific">Polaribacter haliotis</name>
    <dbReference type="NCBI Taxonomy" id="1888915"/>
    <lineage>
        <taxon>Bacteria</taxon>
        <taxon>Pseudomonadati</taxon>
        <taxon>Bacteroidota</taxon>
        <taxon>Flavobacteriia</taxon>
        <taxon>Flavobacteriales</taxon>
        <taxon>Flavobacteriaceae</taxon>
    </lineage>
</organism>
<evidence type="ECO:0000256" key="1">
    <source>
        <dbReference type="ARBA" id="ARBA00023284"/>
    </source>
</evidence>
<dbReference type="KEGG" id="phal:H9I45_02805"/>
<evidence type="ECO:0000313" key="4">
    <source>
        <dbReference type="Proteomes" id="UP000516764"/>
    </source>
</evidence>
<proteinExistence type="predicted"/>